<evidence type="ECO:0000313" key="2">
    <source>
        <dbReference type="EMBL" id="QED27884.1"/>
    </source>
</evidence>
<keyword evidence="3" id="KW-1185">Reference proteome</keyword>
<evidence type="ECO:0000313" key="3">
    <source>
        <dbReference type="Proteomes" id="UP000321595"/>
    </source>
</evidence>
<dbReference type="PROSITE" id="PS51257">
    <property type="entry name" value="PROKAR_LIPOPROTEIN"/>
    <property type="match status" value="1"/>
</dbReference>
<name>A0A5B8XQT8_9DELT</name>
<protein>
    <submittedName>
        <fullName evidence="2">DUF4920 domain-containing protein</fullName>
    </submittedName>
</protein>
<dbReference type="RefSeq" id="WP_146959823.1">
    <property type="nucleotide sequence ID" value="NZ_CP042467.1"/>
</dbReference>
<accession>A0A5B8XQT8</accession>
<feature type="compositionally biased region" description="Low complexity" evidence="1">
    <location>
        <begin position="25"/>
        <end position="40"/>
    </location>
</feature>
<dbReference type="Proteomes" id="UP000321595">
    <property type="component" value="Chromosome"/>
</dbReference>
<dbReference type="OrthoDB" id="129527at2"/>
<proteinExistence type="predicted"/>
<reference evidence="2 3" key="1">
    <citation type="submission" date="2019-08" db="EMBL/GenBank/DDBJ databases">
        <authorList>
            <person name="Liang Q."/>
        </authorList>
    </citation>
    <scope>NUCLEOTIDE SEQUENCE [LARGE SCALE GENOMIC DNA]</scope>
    <source>
        <strain evidence="2 3">V1718</strain>
    </source>
</reference>
<evidence type="ECO:0000256" key="1">
    <source>
        <dbReference type="SAM" id="MobiDB-lite"/>
    </source>
</evidence>
<sequence>MLKSYIVAAVLGLSLVACEKKDAQPESAPADAPAEAPADAPKVEETPPEAADSPEPGAASQQGKLELPEDLGAGETKLYGSRFTIIEEPLTLAAAVEKAAEHPGPFKIDATMEQVCAKKGCWFTLAGEGIDKPIRVRMKDYGFFVPRNAAGSRVIVEGELTAREMPADEAKHYAEDEGKSPEEVAKVGATKVYEFTATAVEVTMPKG</sequence>
<dbReference type="AlphaFoldDB" id="A0A5B8XQT8"/>
<feature type="region of interest" description="Disordered" evidence="1">
    <location>
        <begin position="21"/>
        <end position="69"/>
    </location>
</feature>
<gene>
    <name evidence="2" type="ORF">FRD01_11685</name>
</gene>
<dbReference type="Pfam" id="PF16267">
    <property type="entry name" value="DUF4920"/>
    <property type="match status" value="1"/>
</dbReference>
<dbReference type="KEGG" id="bbae:FRD01_11685"/>
<dbReference type="InterPro" id="IPR032577">
    <property type="entry name" value="DUF4920"/>
</dbReference>
<dbReference type="EMBL" id="CP042467">
    <property type="protein sequence ID" value="QED27884.1"/>
    <property type="molecule type" value="Genomic_DNA"/>
</dbReference>
<organism evidence="2 3">
    <name type="scientific">Microvenator marinus</name>
    <dbReference type="NCBI Taxonomy" id="2600177"/>
    <lineage>
        <taxon>Bacteria</taxon>
        <taxon>Deltaproteobacteria</taxon>
        <taxon>Bradymonadales</taxon>
        <taxon>Microvenatoraceae</taxon>
        <taxon>Microvenator</taxon>
    </lineage>
</organism>